<evidence type="ECO:0000256" key="4">
    <source>
        <dbReference type="ARBA" id="ARBA00022989"/>
    </source>
</evidence>
<feature type="transmembrane region" description="Helical" evidence="7">
    <location>
        <begin position="246"/>
        <end position="267"/>
    </location>
</feature>
<dbReference type="Pfam" id="PF06609">
    <property type="entry name" value="TRI12"/>
    <property type="match status" value="1"/>
</dbReference>
<keyword evidence="3 7" id="KW-0812">Transmembrane</keyword>
<evidence type="ECO:0000256" key="1">
    <source>
        <dbReference type="ARBA" id="ARBA00004141"/>
    </source>
</evidence>
<evidence type="ECO:0000256" key="3">
    <source>
        <dbReference type="ARBA" id="ARBA00022692"/>
    </source>
</evidence>
<protein>
    <submittedName>
        <fullName evidence="9">Putative trichothecene efflux pump</fullName>
    </submittedName>
</protein>
<evidence type="ECO:0000313" key="10">
    <source>
        <dbReference type="Proteomes" id="UP000053317"/>
    </source>
</evidence>
<keyword evidence="4 7" id="KW-1133">Transmembrane helix</keyword>
<dbReference type="EMBL" id="LCWF01000032">
    <property type="protein sequence ID" value="KKY26999.1"/>
    <property type="molecule type" value="Genomic_DNA"/>
</dbReference>
<dbReference type="PROSITE" id="PS50850">
    <property type="entry name" value="MFS"/>
    <property type="match status" value="1"/>
</dbReference>
<dbReference type="Gene3D" id="1.20.1250.20">
    <property type="entry name" value="MFS general substrate transporter like domains"/>
    <property type="match status" value="1"/>
</dbReference>
<dbReference type="InterPro" id="IPR053791">
    <property type="entry name" value="MFS_Tri12-like"/>
</dbReference>
<dbReference type="GO" id="GO:0022857">
    <property type="term" value="F:transmembrane transporter activity"/>
    <property type="evidence" value="ECO:0007669"/>
    <property type="project" value="InterPro"/>
</dbReference>
<reference evidence="9 10" key="2">
    <citation type="submission" date="2015-05" db="EMBL/GenBank/DDBJ databases">
        <authorList>
            <person name="Morales-Cruz A."/>
            <person name="Amrine K.C."/>
            <person name="Cantu D."/>
        </authorList>
    </citation>
    <scope>NUCLEOTIDE SEQUENCE [LARGE SCALE GENOMIC DNA]</scope>
    <source>
        <strain evidence="9">UCRPC4</strain>
    </source>
</reference>
<keyword evidence="2" id="KW-0813">Transport</keyword>
<evidence type="ECO:0000256" key="5">
    <source>
        <dbReference type="ARBA" id="ARBA00023136"/>
    </source>
</evidence>
<keyword evidence="5 7" id="KW-0472">Membrane</keyword>
<sequence length="615" mass="65576">MDAPVAETKLKQLELSHANEDTLADIKNSDALATEQQELEAGYFLSARLVFSVLGVSLSTLATYWGFSPAAAVLTTINADIGPTDNDTLFSIIWSTCSAISVILFGRISDKFGRRWFLIGASVMGFIGGIIACTAQTMTTLVGANVLLGLGAGVHTCYSLTVGEICPNKYKFLGVAFCVLPSVIPTGFGAYLGAMLVHTANWRWIYYIYIIVMGVSVVLQVLFYRPPSFRQLHGNSRTVMQEVKRIDFVGCLLLVAGLCLFLLGISWGGQPLPWTSSRILGLVISGGVLLVVFVLWEIYSQHPNPLVPMHFFKDVRGFLCLNVIAAVSGTTYIALSILWPSQVNAIYSARATSWQSTAWLSTTIAFGIWGGIVTLGPLVGVVKHVRYMTTILMAVSVAFLGGLASCNSSNFGQSAAFSFLATYPAGILELIPGILVQLDSNDADLGTAFSIVFLIRAAFGTIMTAVFVAILSAKATPEIISHVTPAALEAGLPQSSLTDLFTAIAAGTTAALEAVPGMTTEIEAAVADALSDGYAAAYSYVYYAAVAVGIVGLIACISLKDYDSLFTGHVSRQIYKPSDDIKSVDESTEAEKSDVEKASVKEPVAQETSVSIRNE</sequence>
<comment type="subcellular location">
    <subcellularLocation>
        <location evidence="1">Membrane</location>
        <topology evidence="1">Multi-pass membrane protein</topology>
    </subcellularLocation>
</comment>
<evidence type="ECO:0000256" key="7">
    <source>
        <dbReference type="SAM" id="Phobius"/>
    </source>
</evidence>
<feature type="region of interest" description="Disordered" evidence="6">
    <location>
        <begin position="578"/>
        <end position="615"/>
    </location>
</feature>
<feature type="transmembrane region" description="Helical" evidence="7">
    <location>
        <begin position="88"/>
        <end position="105"/>
    </location>
</feature>
<proteinExistence type="predicted"/>
<feature type="transmembrane region" description="Helical" evidence="7">
    <location>
        <begin position="319"/>
        <end position="339"/>
    </location>
</feature>
<dbReference type="AlphaFoldDB" id="A0A0G2EXU5"/>
<reference evidence="9 10" key="1">
    <citation type="submission" date="2015-05" db="EMBL/GenBank/DDBJ databases">
        <title>Distinctive expansion of gene families associated with plant cell wall degradation and secondary metabolism in the genomes of grapevine trunk pathogens.</title>
        <authorList>
            <person name="Lawrence D.P."/>
            <person name="Travadon R."/>
            <person name="Rolshausen P.E."/>
            <person name="Baumgartner K."/>
        </authorList>
    </citation>
    <scope>NUCLEOTIDE SEQUENCE [LARGE SCALE GENOMIC DNA]</scope>
    <source>
        <strain evidence="9">UCRPC4</strain>
    </source>
</reference>
<feature type="transmembrane region" description="Helical" evidence="7">
    <location>
        <begin position="387"/>
        <end position="404"/>
    </location>
</feature>
<feature type="transmembrane region" description="Helical" evidence="7">
    <location>
        <begin position="172"/>
        <end position="192"/>
    </location>
</feature>
<organism evidence="9 10">
    <name type="scientific">Phaeomoniella chlamydospora</name>
    <name type="common">Phaeoacremonium chlamydosporum</name>
    <dbReference type="NCBI Taxonomy" id="158046"/>
    <lineage>
        <taxon>Eukaryota</taxon>
        <taxon>Fungi</taxon>
        <taxon>Dikarya</taxon>
        <taxon>Ascomycota</taxon>
        <taxon>Pezizomycotina</taxon>
        <taxon>Eurotiomycetes</taxon>
        <taxon>Chaetothyriomycetidae</taxon>
        <taxon>Phaeomoniellales</taxon>
        <taxon>Phaeomoniellaceae</taxon>
        <taxon>Phaeomoniella</taxon>
    </lineage>
</organism>
<evidence type="ECO:0000256" key="6">
    <source>
        <dbReference type="SAM" id="MobiDB-lite"/>
    </source>
</evidence>
<feature type="transmembrane region" description="Helical" evidence="7">
    <location>
        <begin position="359"/>
        <end position="380"/>
    </location>
</feature>
<dbReference type="InterPro" id="IPR036259">
    <property type="entry name" value="MFS_trans_sf"/>
</dbReference>
<comment type="caution">
    <text evidence="9">The sequence shown here is derived from an EMBL/GenBank/DDBJ whole genome shotgun (WGS) entry which is preliminary data.</text>
</comment>
<gene>
    <name evidence="9" type="ORF">UCRPC4_g01346</name>
</gene>
<feature type="transmembrane region" description="Helical" evidence="7">
    <location>
        <begin position="117"/>
        <end position="135"/>
    </location>
</feature>
<evidence type="ECO:0000313" key="9">
    <source>
        <dbReference type="EMBL" id="KKY26999.1"/>
    </source>
</evidence>
<dbReference type="Proteomes" id="UP000053317">
    <property type="component" value="Unassembled WGS sequence"/>
</dbReference>
<feature type="transmembrane region" description="Helical" evidence="7">
    <location>
        <begin position="49"/>
        <end position="68"/>
    </location>
</feature>
<feature type="transmembrane region" description="Helical" evidence="7">
    <location>
        <begin position="448"/>
        <end position="471"/>
    </location>
</feature>
<keyword evidence="10" id="KW-1185">Reference proteome</keyword>
<dbReference type="OrthoDB" id="4144244at2759"/>
<feature type="compositionally biased region" description="Basic and acidic residues" evidence="6">
    <location>
        <begin position="578"/>
        <end position="600"/>
    </location>
</feature>
<feature type="transmembrane region" description="Helical" evidence="7">
    <location>
        <begin position="540"/>
        <end position="559"/>
    </location>
</feature>
<feature type="compositionally biased region" description="Polar residues" evidence="6">
    <location>
        <begin position="606"/>
        <end position="615"/>
    </location>
</feature>
<accession>A0A0G2EXU5</accession>
<dbReference type="CDD" id="cd06179">
    <property type="entry name" value="MFS_TRI12_like"/>
    <property type="match status" value="1"/>
</dbReference>
<dbReference type="PANTHER" id="PTHR23501:SF109">
    <property type="entry name" value="MAJOR FACILITATOR SUPERFAMILY (MFS) PROFILE DOMAIN-CONTAINING PROTEIN-RELATED"/>
    <property type="match status" value="1"/>
</dbReference>
<evidence type="ECO:0000259" key="8">
    <source>
        <dbReference type="PROSITE" id="PS50850"/>
    </source>
</evidence>
<name>A0A0G2EXU5_PHACM</name>
<dbReference type="PANTHER" id="PTHR23501">
    <property type="entry name" value="MAJOR FACILITATOR SUPERFAMILY"/>
    <property type="match status" value="1"/>
</dbReference>
<dbReference type="InterPro" id="IPR010573">
    <property type="entry name" value="MFS_Str1/Tri12-like"/>
</dbReference>
<evidence type="ECO:0000256" key="2">
    <source>
        <dbReference type="ARBA" id="ARBA00022448"/>
    </source>
</evidence>
<feature type="transmembrane region" description="Helical" evidence="7">
    <location>
        <begin position="204"/>
        <end position="225"/>
    </location>
</feature>
<dbReference type="GO" id="GO:0005886">
    <property type="term" value="C:plasma membrane"/>
    <property type="evidence" value="ECO:0007669"/>
    <property type="project" value="TreeGrafter"/>
</dbReference>
<feature type="domain" description="Major facilitator superfamily (MFS) profile" evidence="8">
    <location>
        <begin position="43"/>
        <end position="564"/>
    </location>
</feature>
<feature type="transmembrane region" description="Helical" evidence="7">
    <location>
        <begin position="141"/>
        <end position="160"/>
    </location>
</feature>
<feature type="transmembrane region" description="Helical" evidence="7">
    <location>
        <begin position="416"/>
        <end position="436"/>
    </location>
</feature>
<feature type="transmembrane region" description="Helical" evidence="7">
    <location>
        <begin position="279"/>
        <end position="299"/>
    </location>
</feature>
<dbReference type="InterPro" id="IPR020846">
    <property type="entry name" value="MFS_dom"/>
</dbReference>
<dbReference type="SUPFAM" id="SSF103473">
    <property type="entry name" value="MFS general substrate transporter"/>
    <property type="match status" value="1"/>
</dbReference>